<comment type="caution">
    <text evidence="11">The sequence shown here is derived from an EMBL/GenBank/DDBJ whole genome shotgun (WGS) entry which is preliminary data.</text>
</comment>
<dbReference type="InterPro" id="IPR036393">
    <property type="entry name" value="AceGlu_kinase-like_sf"/>
</dbReference>
<evidence type="ECO:0000256" key="5">
    <source>
        <dbReference type="ARBA" id="ARBA00022679"/>
    </source>
</evidence>
<comment type="catalytic activity">
    <reaction evidence="7">
        <text>hydrogencarbonate + NH4(+) + ATP = carbamoyl phosphate + ADP + H2O + H(+)</text>
        <dbReference type="Rhea" id="RHEA:10152"/>
        <dbReference type="ChEBI" id="CHEBI:15377"/>
        <dbReference type="ChEBI" id="CHEBI:15378"/>
        <dbReference type="ChEBI" id="CHEBI:17544"/>
        <dbReference type="ChEBI" id="CHEBI:28938"/>
        <dbReference type="ChEBI" id="CHEBI:30616"/>
        <dbReference type="ChEBI" id="CHEBI:58228"/>
        <dbReference type="ChEBI" id="CHEBI:456216"/>
        <dbReference type="EC" id="2.7.2.2"/>
    </reaction>
</comment>
<dbReference type="GO" id="GO:0008804">
    <property type="term" value="F:carbamate kinase activity"/>
    <property type="evidence" value="ECO:0007669"/>
    <property type="project" value="UniProtKB-EC"/>
</dbReference>
<dbReference type="Gene3D" id="3.40.1160.10">
    <property type="entry name" value="Acetylglutamate kinase-like"/>
    <property type="match status" value="1"/>
</dbReference>
<dbReference type="NCBIfam" id="NF009007">
    <property type="entry name" value="PRK12352.1"/>
    <property type="match status" value="1"/>
</dbReference>
<name>A0ABN8BKV4_9LACO</name>
<dbReference type="PIRSF" id="PIRSF000723">
    <property type="entry name" value="Carbamate_kin"/>
    <property type="match status" value="1"/>
</dbReference>
<evidence type="ECO:0000256" key="6">
    <source>
        <dbReference type="ARBA" id="ARBA00022777"/>
    </source>
</evidence>
<evidence type="ECO:0000256" key="9">
    <source>
        <dbReference type="PIRNR" id="PIRNR000723"/>
    </source>
</evidence>
<organism evidence="11 12">
    <name type="scientific">Periweissella fabaria</name>
    <dbReference type="NCBI Taxonomy" id="546157"/>
    <lineage>
        <taxon>Bacteria</taxon>
        <taxon>Bacillati</taxon>
        <taxon>Bacillota</taxon>
        <taxon>Bacilli</taxon>
        <taxon>Lactobacillales</taxon>
        <taxon>Lactobacillaceae</taxon>
        <taxon>Periweissella</taxon>
    </lineage>
</organism>
<evidence type="ECO:0000256" key="4">
    <source>
        <dbReference type="ARBA" id="ARBA00022503"/>
    </source>
</evidence>
<proteinExistence type="inferred from homology"/>
<dbReference type="PANTHER" id="PTHR30409">
    <property type="entry name" value="CARBAMATE KINASE"/>
    <property type="match status" value="1"/>
</dbReference>
<evidence type="ECO:0000256" key="7">
    <source>
        <dbReference type="ARBA" id="ARBA00048467"/>
    </source>
</evidence>
<dbReference type="SUPFAM" id="SSF53633">
    <property type="entry name" value="Carbamate kinase-like"/>
    <property type="match status" value="1"/>
</dbReference>
<dbReference type="Pfam" id="PF00696">
    <property type="entry name" value="AA_kinase"/>
    <property type="match status" value="1"/>
</dbReference>
<gene>
    <name evidence="11" type="primary">arcC1_2</name>
    <name evidence="11" type="ORF">WFA24289_00373</name>
</gene>
<dbReference type="NCBIfam" id="TIGR00746">
    <property type="entry name" value="arcC"/>
    <property type="match status" value="1"/>
</dbReference>
<evidence type="ECO:0000256" key="8">
    <source>
        <dbReference type="NCBIfam" id="TIGR00746"/>
    </source>
</evidence>
<dbReference type="InterPro" id="IPR003964">
    <property type="entry name" value="Carb_kinase"/>
</dbReference>
<evidence type="ECO:0000256" key="3">
    <source>
        <dbReference type="ARBA" id="ARBA00013070"/>
    </source>
</evidence>
<protein>
    <recommendedName>
        <fullName evidence="3 8">Carbamate kinase</fullName>
    </recommendedName>
</protein>
<reference evidence="11 12" key="1">
    <citation type="submission" date="2021-11" db="EMBL/GenBank/DDBJ databases">
        <authorList>
            <person name="Depoorter E."/>
        </authorList>
    </citation>
    <scope>NUCLEOTIDE SEQUENCE [LARGE SCALE GENOMIC DNA]</scope>
    <source>
        <strain evidence="11 12">LMG 24289</strain>
    </source>
</reference>
<dbReference type="PANTHER" id="PTHR30409:SF1">
    <property type="entry name" value="CARBAMATE KINASE-RELATED"/>
    <property type="match status" value="1"/>
</dbReference>
<dbReference type="InterPro" id="IPR001048">
    <property type="entry name" value="Asp/Glu/Uridylate_kinase"/>
</dbReference>
<dbReference type="Proteomes" id="UP000789707">
    <property type="component" value="Unassembled WGS sequence"/>
</dbReference>
<sequence>MTKRIVIALGGNAILTKDASATAQQLALIKTAHQLAVLLTANSDWQIIITHGNGPQVGNLLLQQQRGSNSDLPAMPLYTVGAMTQGAIGFWLANALTQAFMERGLTNDVVALVTRTVVDGQDKAFQHPTKPIGPFYSPKMAKHLQALHPDWIILEDAGRGYRRMVASPQPLNIVEAPIIQSLVAQGVTLVAAGGGGIPVVHAGKSYAGIDAVIDKDYSAAKLAELVDADILLILTTVQNVYLNYQTPQQTKLTHISVAQAQQYLDAGHFAPGSMQPKVQAAMNFVRRTDKTAVITSLDNVTGYLQSGLGTIITN</sequence>
<accession>A0ABN8BKV4</accession>
<keyword evidence="6 9" id="KW-0418">Kinase</keyword>
<comment type="pathway">
    <text evidence="1">Metabolic intermediate metabolism; carbamoyl phosphate degradation; CO(2) and NH(3) from carbamoyl phosphate: step 1/1.</text>
</comment>
<keyword evidence="5 9" id="KW-0808">Transferase</keyword>
<keyword evidence="12" id="KW-1185">Reference proteome</keyword>
<evidence type="ECO:0000256" key="2">
    <source>
        <dbReference type="ARBA" id="ARBA00011066"/>
    </source>
</evidence>
<evidence type="ECO:0000313" key="12">
    <source>
        <dbReference type="Proteomes" id="UP000789707"/>
    </source>
</evidence>
<dbReference type="RefSeq" id="WP_230096138.1">
    <property type="nucleotide sequence ID" value="NZ_CAKKNS010000001.1"/>
</dbReference>
<comment type="similarity">
    <text evidence="2 9">Belongs to the carbamate kinase family.</text>
</comment>
<evidence type="ECO:0000313" key="11">
    <source>
        <dbReference type="EMBL" id="CAH0416074.1"/>
    </source>
</evidence>
<evidence type="ECO:0000256" key="1">
    <source>
        <dbReference type="ARBA" id="ARBA00005118"/>
    </source>
</evidence>
<dbReference type="EMBL" id="CAKKNS010000001">
    <property type="protein sequence ID" value="CAH0416074.1"/>
    <property type="molecule type" value="Genomic_DNA"/>
</dbReference>
<evidence type="ECO:0000259" key="10">
    <source>
        <dbReference type="Pfam" id="PF00696"/>
    </source>
</evidence>
<dbReference type="PRINTS" id="PR01469">
    <property type="entry name" value="CARBMTKINASE"/>
</dbReference>
<dbReference type="CDD" id="cd04235">
    <property type="entry name" value="AAK_CK"/>
    <property type="match status" value="1"/>
</dbReference>
<keyword evidence="4" id="KW-0056">Arginine metabolism</keyword>
<feature type="domain" description="Aspartate/glutamate/uridylate kinase" evidence="10">
    <location>
        <begin position="3"/>
        <end position="296"/>
    </location>
</feature>